<organism evidence="1 2">
    <name type="scientific">Actinacidiphila yanglinensis</name>
    <dbReference type="NCBI Taxonomy" id="310779"/>
    <lineage>
        <taxon>Bacteria</taxon>
        <taxon>Bacillati</taxon>
        <taxon>Actinomycetota</taxon>
        <taxon>Actinomycetes</taxon>
        <taxon>Kitasatosporales</taxon>
        <taxon>Streptomycetaceae</taxon>
        <taxon>Actinacidiphila</taxon>
    </lineage>
</organism>
<proteinExistence type="predicted"/>
<name>A0A1H6CIN0_9ACTN</name>
<protein>
    <submittedName>
        <fullName evidence="1">Uncharacterized protein</fullName>
    </submittedName>
</protein>
<dbReference type="EMBL" id="FNVU01000009">
    <property type="protein sequence ID" value="SEG72627.1"/>
    <property type="molecule type" value="Genomic_DNA"/>
</dbReference>
<accession>A0A1H6CIN0</accession>
<keyword evidence="2" id="KW-1185">Reference proteome</keyword>
<sequence>MHRSTALRCLYASSVEAGRAATGAASPQSVTVLVGGLRDHGADTSPPAMLTDRRGRVRAVCQDGFRTQAAAGTSERVVIGISPKTVPLFPGSGVCW</sequence>
<reference evidence="1 2" key="1">
    <citation type="submission" date="2016-10" db="EMBL/GenBank/DDBJ databases">
        <authorList>
            <person name="de Groot N.N."/>
        </authorList>
    </citation>
    <scope>NUCLEOTIDE SEQUENCE [LARGE SCALE GENOMIC DNA]</scope>
    <source>
        <strain evidence="1 2">CGMCC 4.2023</strain>
    </source>
</reference>
<evidence type="ECO:0000313" key="1">
    <source>
        <dbReference type="EMBL" id="SEG72627.1"/>
    </source>
</evidence>
<evidence type="ECO:0000313" key="2">
    <source>
        <dbReference type="Proteomes" id="UP000236754"/>
    </source>
</evidence>
<dbReference type="Proteomes" id="UP000236754">
    <property type="component" value="Unassembled WGS sequence"/>
</dbReference>
<dbReference type="AlphaFoldDB" id="A0A1H6CIN0"/>
<gene>
    <name evidence="1" type="ORF">SAMN05216223_10924</name>
</gene>